<dbReference type="GO" id="GO:0050129">
    <property type="term" value="F:N-formylglutamate deformylase activity"/>
    <property type="evidence" value="ECO:0007669"/>
    <property type="project" value="UniProtKB-EC"/>
</dbReference>
<name>A0ABW4FKS0_9PSEU</name>
<dbReference type="InterPro" id="IPR007709">
    <property type="entry name" value="N-FG_amidohydro"/>
</dbReference>
<comment type="caution">
    <text evidence="2">The sequence shown here is derived from an EMBL/GenBank/DDBJ whole genome shotgun (WGS) entry which is preliminary data.</text>
</comment>
<dbReference type="Gene3D" id="3.40.630.40">
    <property type="entry name" value="Zn-dependent exopeptidases"/>
    <property type="match status" value="1"/>
</dbReference>
<sequence>MSSTPTPGARAVNQTGSGDPTSPVLLHVPHAGTEIPAWTRRHIVLDDAELAAEVAALTDHRTDEIAAPAADRAAVRPWMLVNPVSRFVVDPERFPDEREEMAAAGMPAVYTRGTRGQPIRADDPAHRDALLAAFYEPWGKAVRAAVDARLAATGHAVLLDVHSYPSAPLPYELHADGERPAVCLGTDPAHTPAWLVAAALEVFAPLGTVGLNSPFAGTYVPLAHYGSDERVLSLMVELRRDLYLTEPDGPATAAFPQVVAALAELVNRCTRR</sequence>
<dbReference type="EC" id="3.5.1.68" evidence="2"/>
<dbReference type="RefSeq" id="WP_379659767.1">
    <property type="nucleotide sequence ID" value="NZ_JBHUCP010000008.1"/>
</dbReference>
<gene>
    <name evidence="2" type="ORF">ACFSCY_13880</name>
</gene>
<dbReference type="Proteomes" id="UP001597145">
    <property type="component" value="Unassembled WGS sequence"/>
</dbReference>
<keyword evidence="3" id="KW-1185">Reference proteome</keyword>
<evidence type="ECO:0000313" key="3">
    <source>
        <dbReference type="Proteomes" id="UP001597145"/>
    </source>
</evidence>
<feature type="region of interest" description="Disordered" evidence="1">
    <location>
        <begin position="1"/>
        <end position="23"/>
    </location>
</feature>
<dbReference type="EMBL" id="JBHUCP010000008">
    <property type="protein sequence ID" value="MFD1530534.1"/>
    <property type="molecule type" value="Genomic_DNA"/>
</dbReference>
<feature type="compositionally biased region" description="Polar residues" evidence="1">
    <location>
        <begin position="1"/>
        <end position="20"/>
    </location>
</feature>
<evidence type="ECO:0000256" key="1">
    <source>
        <dbReference type="SAM" id="MobiDB-lite"/>
    </source>
</evidence>
<proteinExistence type="predicted"/>
<dbReference type="Pfam" id="PF05013">
    <property type="entry name" value="FGase"/>
    <property type="match status" value="1"/>
</dbReference>
<accession>A0ABW4FKS0</accession>
<protein>
    <submittedName>
        <fullName evidence="2">N-formylglutamate amidohydrolase</fullName>
        <ecNumber evidence="2">3.5.1.68</ecNumber>
    </submittedName>
</protein>
<keyword evidence="2" id="KW-0378">Hydrolase</keyword>
<reference evidence="3" key="1">
    <citation type="journal article" date="2019" name="Int. J. Syst. Evol. Microbiol.">
        <title>The Global Catalogue of Microorganisms (GCM) 10K type strain sequencing project: providing services to taxonomists for standard genome sequencing and annotation.</title>
        <authorList>
            <consortium name="The Broad Institute Genomics Platform"/>
            <consortium name="The Broad Institute Genome Sequencing Center for Infectious Disease"/>
            <person name="Wu L."/>
            <person name="Ma J."/>
        </authorList>
    </citation>
    <scope>NUCLEOTIDE SEQUENCE [LARGE SCALE GENOMIC DNA]</scope>
    <source>
        <strain evidence="3">JCM 12165</strain>
    </source>
</reference>
<organism evidence="2 3">
    <name type="scientific">Pseudonocardia aurantiaca</name>
    <dbReference type="NCBI Taxonomy" id="75290"/>
    <lineage>
        <taxon>Bacteria</taxon>
        <taxon>Bacillati</taxon>
        <taxon>Actinomycetota</taxon>
        <taxon>Actinomycetes</taxon>
        <taxon>Pseudonocardiales</taxon>
        <taxon>Pseudonocardiaceae</taxon>
        <taxon>Pseudonocardia</taxon>
    </lineage>
</organism>
<dbReference type="SUPFAM" id="SSF53187">
    <property type="entry name" value="Zn-dependent exopeptidases"/>
    <property type="match status" value="1"/>
</dbReference>
<evidence type="ECO:0000313" key="2">
    <source>
        <dbReference type="EMBL" id="MFD1530534.1"/>
    </source>
</evidence>